<comment type="caution">
    <text evidence="3">The sequence shown here is derived from an EMBL/GenBank/DDBJ whole genome shotgun (WGS) entry which is preliminary data.</text>
</comment>
<proteinExistence type="predicted"/>
<name>A0A6L3N3U3_9BURK</name>
<dbReference type="AlphaFoldDB" id="A0A6L3N3U3"/>
<evidence type="ECO:0000313" key="4">
    <source>
        <dbReference type="Proteomes" id="UP000473470"/>
    </source>
</evidence>
<protein>
    <submittedName>
        <fullName evidence="3">Thioesterase family protein</fullName>
    </submittedName>
</protein>
<accession>A0A6L3N3U3</accession>
<dbReference type="Gene3D" id="2.40.160.210">
    <property type="entry name" value="Acyl-CoA thioesterase, double hotdog domain"/>
    <property type="match status" value="1"/>
</dbReference>
<dbReference type="InterPro" id="IPR049450">
    <property type="entry name" value="ACOT8-like_C"/>
</dbReference>
<organism evidence="3 4">
    <name type="scientific">Burkholderia stagnalis</name>
    <dbReference type="NCBI Taxonomy" id="1503054"/>
    <lineage>
        <taxon>Bacteria</taxon>
        <taxon>Pseudomonadati</taxon>
        <taxon>Pseudomonadota</taxon>
        <taxon>Betaproteobacteria</taxon>
        <taxon>Burkholderiales</taxon>
        <taxon>Burkholderiaceae</taxon>
        <taxon>Burkholderia</taxon>
        <taxon>Burkholderia cepacia complex</taxon>
    </lineage>
</organism>
<dbReference type="EMBL" id="VZOK01000004">
    <property type="protein sequence ID" value="KAB0640594.1"/>
    <property type="molecule type" value="Genomic_DNA"/>
</dbReference>
<evidence type="ECO:0000259" key="2">
    <source>
        <dbReference type="Pfam" id="PF20789"/>
    </source>
</evidence>
<feature type="domain" description="Acyl-CoA thioesterase-like N-terminal HotDog" evidence="1">
    <location>
        <begin position="28"/>
        <end position="106"/>
    </location>
</feature>
<dbReference type="Pfam" id="PF20789">
    <property type="entry name" value="4HBT_3C"/>
    <property type="match status" value="1"/>
</dbReference>
<evidence type="ECO:0000259" key="1">
    <source>
        <dbReference type="Pfam" id="PF13622"/>
    </source>
</evidence>
<dbReference type="InterPro" id="IPR049449">
    <property type="entry name" value="TesB_ACOT8-like_N"/>
</dbReference>
<sequence length="270" mass="29312">MESFDLRATVAQLWDASQPEALIGLDQSWWGWGGIHGGLALSLMTAAMQRRSEGRILQQVSGQFRRSLREPFKLNVSEQGAGKNVSWLGAQALDGENVAVSASAIFSVSNTQDVMKGVKSMSPEMPAVPPAFECPIFTVPPEFVPFARHTEIRPVGSARPYMGGAEPELVAWIRLVDDDLPPDDKRLIVLMDALAPSYSVVFNSPVAIPTVALTVTPGNGLSAASSPWVLLRARTDICRHDGWLLERLDAWAPDGAHLGSGEQLRVLKFN</sequence>
<dbReference type="RefSeq" id="WP_081069855.1">
    <property type="nucleotide sequence ID" value="NZ_CABVPM010000001.1"/>
</dbReference>
<gene>
    <name evidence="3" type="ORF">F7R25_03620</name>
</gene>
<dbReference type="Proteomes" id="UP000473470">
    <property type="component" value="Unassembled WGS sequence"/>
</dbReference>
<reference evidence="3 4" key="1">
    <citation type="submission" date="2019-09" db="EMBL/GenBank/DDBJ databases">
        <title>Draft genome sequences of 48 bacterial type strains from the CCUG.</title>
        <authorList>
            <person name="Tunovic T."/>
            <person name="Pineiro-Iglesias B."/>
            <person name="Unosson C."/>
            <person name="Inganas E."/>
            <person name="Ohlen M."/>
            <person name="Cardew S."/>
            <person name="Jensie-Markopoulos S."/>
            <person name="Salva-Serra F."/>
            <person name="Jaen-Luchoro D."/>
            <person name="Karlsson R."/>
            <person name="Svensson-Stadler L."/>
            <person name="Chun J."/>
            <person name="Moore E."/>
        </authorList>
    </citation>
    <scope>NUCLEOTIDE SEQUENCE [LARGE SCALE GENOMIC DNA]</scope>
    <source>
        <strain evidence="3 4">CCUG 65686</strain>
    </source>
</reference>
<feature type="domain" description="Acyl-CoA thioesterase-like C-terminal" evidence="2">
    <location>
        <begin position="137"/>
        <end position="264"/>
    </location>
</feature>
<dbReference type="InterPro" id="IPR029069">
    <property type="entry name" value="HotDog_dom_sf"/>
</dbReference>
<evidence type="ECO:0000313" key="3">
    <source>
        <dbReference type="EMBL" id="KAB0640594.1"/>
    </source>
</evidence>
<dbReference type="SUPFAM" id="SSF54637">
    <property type="entry name" value="Thioesterase/thiol ester dehydrase-isomerase"/>
    <property type="match status" value="2"/>
</dbReference>
<dbReference type="InterPro" id="IPR042171">
    <property type="entry name" value="Acyl-CoA_hotdog"/>
</dbReference>
<dbReference type="Pfam" id="PF13622">
    <property type="entry name" value="4HBT_3"/>
    <property type="match status" value="1"/>
</dbReference>